<dbReference type="InterPro" id="IPR008424">
    <property type="entry name" value="Ig_C2-set"/>
</dbReference>
<evidence type="ECO:0000256" key="14">
    <source>
        <dbReference type="ARBA" id="ARBA00023319"/>
    </source>
</evidence>
<keyword evidence="3" id="KW-1003">Cell membrane</keyword>
<dbReference type="PANTHER" id="PTHR13771">
    <property type="entry name" value="INTERCELLULAR ADHESION MOLECULE"/>
    <property type="match status" value="1"/>
</dbReference>
<keyword evidence="4" id="KW-0964">Secreted</keyword>
<dbReference type="GO" id="GO:0005178">
    <property type="term" value="F:integrin binding"/>
    <property type="evidence" value="ECO:0007669"/>
    <property type="project" value="InterPro"/>
</dbReference>
<keyword evidence="10 17" id="KW-1133">Transmembrane helix</keyword>
<keyword evidence="5 17" id="KW-0812">Transmembrane</keyword>
<evidence type="ECO:0000256" key="11">
    <source>
        <dbReference type="ARBA" id="ARBA00023136"/>
    </source>
</evidence>
<evidence type="ECO:0000256" key="2">
    <source>
        <dbReference type="ARBA" id="ARBA00004613"/>
    </source>
</evidence>
<dbReference type="FunFam" id="2.60.40.10:FF:000671">
    <property type="entry name" value="Vascular cell adhesion molecule 1"/>
    <property type="match status" value="2"/>
</dbReference>
<dbReference type="SUPFAM" id="SSF48726">
    <property type="entry name" value="Immunoglobulin"/>
    <property type="match status" value="7"/>
</dbReference>
<evidence type="ECO:0000256" key="18">
    <source>
        <dbReference type="SAM" id="SignalP"/>
    </source>
</evidence>
<dbReference type="Pfam" id="PF13927">
    <property type="entry name" value="Ig_3"/>
    <property type="match status" value="3"/>
</dbReference>
<dbReference type="SMART" id="SM00409">
    <property type="entry name" value="IG"/>
    <property type="match status" value="5"/>
</dbReference>
<evidence type="ECO:0000256" key="15">
    <source>
        <dbReference type="ARBA" id="ARBA00053967"/>
    </source>
</evidence>
<feature type="chain" id="PRO_5026891586" description="Vascular cell adhesion protein 1" evidence="18">
    <location>
        <begin position="25"/>
        <end position="737"/>
    </location>
</feature>
<comment type="function">
    <text evidence="15">Cell adhesion glycoprotein predominantly expressed on the surface of endothelial cells that plays an important role in immune surveillance and inflammation. Acts as a major regulator of leukocyte adhesion to the endothelium through interaction with different types of integrins. During inflammatory responses, binds ligands on the surface of activated endothelial cells to initiate the activation of calcium channels and the plasma membrane-associated small GTPase RAC1 leading to leukocyte transendothelial migration. Also serves as a quality-control checkpoint for entry into bone marrow by providing a 'don't-eat-me' stamping in the context of major histocompatibility complex (MHC) class-I presentation.</text>
</comment>
<dbReference type="AlphaFoldDB" id="A0A6J2KVP9"/>
<dbReference type="InterPro" id="IPR003989">
    <property type="entry name" value="VCAM-1"/>
</dbReference>
<keyword evidence="20" id="KW-1185">Reference proteome</keyword>
<dbReference type="InParanoid" id="A0A6J2KVP9"/>
<dbReference type="CTD" id="7412"/>
<dbReference type="OrthoDB" id="10045578at2759"/>
<dbReference type="InterPro" id="IPR003599">
    <property type="entry name" value="Ig_sub"/>
</dbReference>
<dbReference type="GO" id="GO:0005576">
    <property type="term" value="C:extracellular region"/>
    <property type="evidence" value="ECO:0007669"/>
    <property type="project" value="UniProtKB-SubCell"/>
</dbReference>
<dbReference type="InterPro" id="IPR036179">
    <property type="entry name" value="Ig-like_dom_sf"/>
</dbReference>
<keyword evidence="9" id="KW-0130">Cell adhesion</keyword>
<evidence type="ECO:0000313" key="21">
    <source>
        <dbReference type="RefSeq" id="XP_028358724.1"/>
    </source>
</evidence>
<keyword evidence="7" id="KW-0677">Repeat</keyword>
<proteinExistence type="predicted"/>
<organism evidence="20 21">
    <name type="scientific">Phyllostomus discolor</name>
    <name type="common">pale spear-nosed bat</name>
    <dbReference type="NCBI Taxonomy" id="89673"/>
    <lineage>
        <taxon>Eukaryota</taxon>
        <taxon>Metazoa</taxon>
        <taxon>Chordata</taxon>
        <taxon>Craniata</taxon>
        <taxon>Vertebrata</taxon>
        <taxon>Euteleostomi</taxon>
        <taxon>Mammalia</taxon>
        <taxon>Eutheria</taxon>
        <taxon>Laurasiatheria</taxon>
        <taxon>Chiroptera</taxon>
        <taxon>Yangochiroptera</taxon>
        <taxon>Phyllostomidae</taxon>
        <taxon>Phyllostominae</taxon>
        <taxon>Phyllostomus</taxon>
    </lineage>
</organism>
<evidence type="ECO:0000256" key="16">
    <source>
        <dbReference type="ARBA" id="ARBA00071085"/>
    </source>
</evidence>
<dbReference type="KEGG" id="pdic:114488990"/>
<gene>
    <name evidence="21" type="primary">VCAM1</name>
</gene>
<dbReference type="InterPro" id="IPR007110">
    <property type="entry name" value="Ig-like_dom"/>
</dbReference>
<evidence type="ECO:0000256" key="9">
    <source>
        <dbReference type="ARBA" id="ARBA00022889"/>
    </source>
</evidence>
<keyword evidence="12" id="KW-1015">Disulfide bond</keyword>
<sequence>MPGKMAVTLGVSNILWMVLVASQAFTIEIVPESQIVAQINGSASLTCRTTGCADPSFSWRTQIDSPLNARVRKEGNTSVLTMDPVSFWNEHSYLCTATCGARKEEKAVEVLIYSFPKDPEIHLSGPLEVGKPVTATCLVRDVYPFERLEMDLLKGDRLLKNQEFLEPAETKSLETKGLAVTFTPTSDDIGEALVCRAQLHISEIDEALRKREKRRTLQVHISPRNTVVSVSPSTRLQEGGSVTMTCTSEGLPAPQITWSRSLGGRRPQLLSGNGTLTLVAMRPEDSGVYVCEGVNPAGRDRKEVELVVQEKPFTVEISPGPQVAARIGDSVELTCSAVGCAAPSFSWRTQIDSPLHGQVRPAGTSSKLTLNPVSFEHERSYLCTVTCGRRKQEKMIKVDLYSFPRDPEIEMSGGLVHGEPATVSCKVPDVYPLDRLQIQLLKGERLMESKNFLEALERDSLETGSVEMTFTPTADDTGEALVCRAELQIDEMEFEPKQRQSTEMLRVQIAPRNIAVSVSPSSTLEEGQSVNLTCSGDGLPAPKIQWSRQLRDGSLQFLSENTTLTLTSAGRGDSGVYVCEGSNQAGKSRKEVELIVQVAPQDMQLRASPSERVQEGDTVTIYCTCGNYPKTWIILKKKAETGDTVLKAVGGAYVIHKVQLEDAGVYECESKSELGRQSRSLTLDVQGRERDYFSPGFLMLYCASSLLIPTIGTIVYLARRATMRGSYSLVDAQKSKV</sequence>
<feature type="signal peptide" evidence="18">
    <location>
        <begin position="1"/>
        <end position="24"/>
    </location>
</feature>
<protein>
    <recommendedName>
        <fullName evidence="16">Vascular cell adhesion protein 1</fullName>
    </recommendedName>
</protein>
<evidence type="ECO:0000256" key="13">
    <source>
        <dbReference type="ARBA" id="ARBA00023180"/>
    </source>
</evidence>
<dbReference type="Proteomes" id="UP000504628">
    <property type="component" value="Chromosome 14"/>
</dbReference>
<accession>A0A6J2KVP9</accession>
<dbReference type="FunFam" id="2.60.40.10:FF:000817">
    <property type="entry name" value="Vascular cell adhesion molecule 1"/>
    <property type="match status" value="1"/>
</dbReference>
<keyword evidence="11 17" id="KW-0472">Membrane</keyword>
<evidence type="ECO:0000259" key="19">
    <source>
        <dbReference type="PROSITE" id="PS50835"/>
    </source>
</evidence>
<dbReference type="RefSeq" id="XP_028358724.1">
    <property type="nucleotide sequence ID" value="XM_028502923.2"/>
</dbReference>
<evidence type="ECO:0000256" key="1">
    <source>
        <dbReference type="ARBA" id="ARBA00004251"/>
    </source>
</evidence>
<keyword evidence="6 18" id="KW-0732">Signal</keyword>
<dbReference type="InterPro" id="IPR047012">
    <property type="entry name" value="ICAM_VCAM"/>
</dbReference>
<keyword evidence="13" id="KW-0325">Glycoprotein</keyword>
<reference evidence="21" key="1">
    <citation type="submission" date="2025-08" db="UniProtKB">
        <authorList>
            <consortium name="RefSeq"/>
        </authorList>
    </citation>
    <scope>IDENTIFICATION</scope>
    <source>
        <tissue evidence="21">Muscle</tissue>
    </source>
</reference>
<dbReference type="InterPro" id="IPR003987">
    <property type="entry name" value="ICAM_VCAM_N"/>
</dbReference>
<dbReference type="FunFam" id="2.60.40.10:FF:000782">
    <property type="entry name" value="Vascular cell adhesion molecule 1"/>
    <property type="match status" value="2"/>
</dbReference>
<feature type="transmembrane region" description="Helical" evidence="17">
    <location>
        <begin position="698"/>
        <end position="718"/>
    </location>
</feature>
<dbReference type="PROSITE" id="PS50835">
    <property type="entry name" value="IG_LIKE"/>
    <property type="match status" value="5"/>
</dbReference>
<dbReference type="PRINTS" id="PR01472">
    <property type="entry name" value="ICAMVCAM1"/>
</dbReference>
<feature type="domain" description="Ig-like" evidence="19">
    <location>
        <begin position="223"/>
        <end position="305"/>
    </location>
</feature>
<dbReference type="PANTHER" id="PTHR13771:SF14">
    <property type="entry name" value="VASCULAR CELL ADHESION PROTEIN 1"/>
    <property type="match status" value="1"/>
</dbReference>
<evidence type="ECO:0000256" key="4">
    <source>
        <dbReference type="ARBA" id="ARBA00022525"/>
    </source>
</evidence>
<evidence type="ECO:0000256" key="17">
    <source>
        <dbReference type="SAM" id="Phobius"/>
    </source>
</evidence>
<feature type="domain" description="Ig-like" evidence="19">
    <location>
        <begin position="600"/>
        <end position="682"/>
    </location>
</feature>
<feature type="domain" description="Ig-like" evidence="19">
    <location>
        <begin position="312"/>
        <end position="397"/>
    </location>
</feature>
<dbReference type="Gene3D" id="2.60.40.10">
    <property type="entry name" value="Immunoglobulins"/>
    <property type="match status" value="7"/>
</dbReference>
<evidence type="ECO:0000256" key="8">
    <source>
        <dbReference type="ARBA" id="ARBA00022843"/>
    </source>
</evidence>
<evidence type="ECO:0000256" key="6">
    <source>
        <dbReference type="ARBA" id="ARBA00022729"/>
    </source>
</evidence>
<dbReference type="GO" id="GO:0098609">
    <property type="term" value="P:cell-cell adhesion"/>
    <property type="evidence" value="ECO:0007669"/>
    <property type="project" value="InterPro"/>
</dbReference>
<evidence type="ECO:0000256" key="10">
    <source>
        <dbReference type="ARBA" id="ARBA00022989"/>
    </source>
</evidence>
<name>A0A6J2KVP9_9CHIR</name>
<keyword evidence="8" id="KW-0832">Ubl conjugation</keyword>
<dbReference type="InterPro" id="IPR013098">
    <property type="entry name" value="Ig_I-set"/>
</dbReference>
<dbReference type="FunFam" id="2.60.40.10:FF:000625">
    <property type="entry name" value="Vascular cell adhesion molecule 1"/>
    <property type="match status" value="2"/>
</dbReference>
<dbReference type="Pfam" id="PF05790">
    <property type="entry name" value="C2-set"/>
    <property type="match status" value="2"/>
</dbReference>
<dbReference type="SMART" id="SM00408">
    <property type="entry name" value="IGc2"/>
    <property type="match status" value="5"/>
</dbReference>
<comment type="subcellular location">
    <subcellularLocation>
        <location evidence="1">Cell membrane</location>
        <topology evidence="1">Single-pass type I membrane protein</topology>
    </subcellularLocation>
    <subcellularLocation>
        <location evidence="2">Secreted</location>
    </subcellularLocation>
</comment>
<evidence type="ECO:0000256" key="3">
    <source>
        <dbReference type="ARBA" id="ARBA00022475"/>
    </source>
</evidence>
<dbReference type="InterPro" id="IPR003598">
    <property type="entry name" value="Ig_sub2"/>
</dbReference>
<dbReference type="InterPro" id="IPR013783">
    <property type="entry name" value="Ig-like_fold"/>
</dbReference>
<feature type="domain" description="Ig-like" evidence="19">
    <location>
        <begin position="31"/>
        <end position="109"/>
    </location>
</feature>
<feature type="domain" description="Ig-like" evidence="19">
    <location>
        <begin position="511"/>
        <end position="595"/>
    </location>
</feature>
<evidence type="ECO:0000256" key="12">
    <source>
        <dbReference type="ARBA" id="ARBA00023157"/>
    </source>
</evidence>
<dbReference type="GeneID" id="114488990"/>
<dbReference type="InterPro" id="IPR013106">
    <property type="entry name" value="Ig_V-set"/>
</dbReference>
<dbReference type="GO" id="GO:0005886">
    <property type="term" value="C:plasma membrane"/>
    <property type="evidence" value="ECO:0007669"/>
    <property type="project" value="UniProtKB-SubCell"/>
</dbReference>
<evidence type="ECO:0000313" key="20">
    <source>
        <dbReference type="Proteomes" id="UP000504628"/>
    </source>
</evidence>
<dbReference type="PRINTS" id="PR01474">
    <property type="entry name" value="VCAM1"/>
</dbReference>
<dbReference type="Pfam" id="PF07679">
    <property type="entry name" value="I-set"/>
    <property type="match status" value="2"/>
</dbReference>
<evidence type="ECO:0000256" key="7">
    <source>
        <dbReference type="ARBA" id="ARBA00022737"/>
    </source>
</evidence>
<evidence type="ECO:0000256" key="5">
    <source>
        <dbReference type="ARBA" id="ARBA00022692"/>
    </source>
</evidence>
<keyword evidence="14" id="KW-0393">Immunoglobulin domain</keyword>
<dbReference type="FunCoup" id="A0A6J2KVP9">
    <property type="interactions" value="339"/>
</dbReference>
<dbReference type="GO" id="GO:0009986">
    <property type="term" value="C:cell surface"/>
    <property type="evidence" value="ECO:0007669"/>
    <property type="project" value="UniProtKB-ARBA"/>
</dbReference>
<dbReference type="SMART" id="SM00406">
    <property type="entry name" value="IGv"/>
    <property type="match status" value="2"/>
</dbReference>